<protein>
    <submittedName>
        <fullName evidence="4">Ice-binding family protein</fullName>
    </submittedName>
</protein>
<keyword evidence="2" id="KW-0732">Signal</keyword>
<sequence length="422" mass="41362">MIGPAEAVDRVGLGTATSYAVLAGSTVTNTGPSVINGDLGVSPGTAITGFPPGQINGEVHAADAVANVAKNDLATAYNDAAGRATDVTVTADLAGQTLVPGVYTGATLALNGQLTLDGANEPDPVFIFQASSTLITGSSSSIIFINGADACDVYWQVGSSATIGTGTAFAGTVMAMTSITANTGATVQGRLLARSAAVTLDTNTINVPACDDAPTPTEPAPTPTEPAPTEPAPTEPGPTPTEPAPTEPGPTPTEPAPTEPGPTPTEPAPTEPGPTPTEPAPTPTEPGPTPTEPAPTEPGPTPTEPAPTEPGPTPTEPAPTEPGPTPTEPAPTEPGPTPTEPAPTEPGPTPTEPAPTEPGPTPTEPTSPQNGQISPLPSGGVQTGGSPSEGANGLLLTAGLLASVLGLGGLVMTRPRKTSNSG</sequence>
<evidence type="ECO:0000313" key="5">
    <source>
        <dbReference type="Proteomes" id="UP001056535"/>
    </source>
</evidence>
<evidence type="ECO:0000256" key="2">
    <source>
        <dbReference type="ARBA" id="ARBA00022729"/>
    </source>
</evidence>
<keyword evidence="5" id="KW-1185">Reference proteome</keyword>
<dbReference type="Pfam" id="PF11999">
    <property type="entry name" value="Ice_binding"/>
    <property type="match status" value="1"/>
</dbReference>
<evidence type="ECO:0000313" key="4">
    <source>
        <dbReference type="EMBL" id="USQ78081.1"/>
    </source>
</evidence>
<evidence type="ECO:0000256" key="3">
    <source>
        <dbReference type="SAM" id="MobiDB-lite"/>
    </source>
</evidence>
<name>A0ABY4YNF3_9MICO</name>
<feature type="compositionally biased region" description="Pro residues" evidence="3">
    <location>
        <begin position="216"/>
        <end position="365"/>
    </location>
</feature>
<organism evidence="4 5">
    <name type="scientific">Ornithinimicrobium cryptoxanthini</name>
    <dbReference type="NCBI Taxonomy" id="2934161"/>
    <lineage>
        <taxon>Bacteria</taxon>
        <taxon>Bacillati</taxon>
        <taxon>Actinomycetota</taxon>
        <taxon>Actinomycetes</taxon>
        <taxon>Micrococcales</taxon>
        <taxon>Ornithinimicrobiaceae</taxon>
        <taxon>Ornithinimicrobium</taxon>
    </lineage>
</organism>
<dbReference type="Proteomes" id="UP001056535">
    <property type="component" value="Chromosome"/>
</dbReference>
<dbReference type="EMBL" id="CP099490">
    <property type="protein sequence ID" value="USQ78081.1"/>
    <property type="molecule type" value="Genomic_DNA"/>
</dbReference>
<feature type="region of interest" description="Disordered" evidence="3">
    <location>
        <begin position="206"/>
        <end position="393"/>
    </location>
</feature>
<comment type="similarity">
    <text evidence="1">Belongs to the ice-binding protein family.</text>
</comment>
<proteinExistence type="inferred from homology"/>
<gene>
    <name evidence="4" type="ORF">NF557_13325</name>
</gene>
<evidence type="ECO:0000256" key="1">
    <source>
        <dbReference type="ARBA" id="ARBA00005445"/>
    </source>
</evidence>
<dbReference type="InterPro" id="IPR021884">
    <property type="entry name" value="Ice-bd_prot"/>
</dbReference>
<reference evidence="4" key="1">
    <citation type="submission" date="2022-06" db="EMBL/GenBank/DDBJ databases">
        <title>Ornithinimicrobium JY.X270.</title>
        <authorList>
            <person name="Huang Y."/>
        </authorList>
    </citation>
    <scope>NUCLEOTIDE SEQUENCE</scope>
    <source>
        <strain evidence="4">JY.X270</strain>
    </source>
</reference>
<accession>A0ABY4YNF3</accession>